<name>A0A5C6A1C7_9BACT</name>
<dbReference type="GO" id="GO:0016757">
    <property type="term" value="F:glycosyltransferase activity"/>
    <property type="evidence" value="ECO:0007669"/>
    <property type="project" value="TreeGrafter"/>
</dbReference>
<evidence type="ECO:0000313" key="1">
    <source>
        <dbReference type="EMBL" id="TWT93185.1"/>
    </source>
</evidence>
<dbReference type="SUPFAM" id="SSF53756">
    <property type="entry name" value="UDP-Glycosyltransferase/glycogen phosphorylase"/>
    <property type="match status" value="1"/>
</dbReference>
<dbReference type="CDD" id="cd03801">
    <property type="entry name" value="GT4_PimA-like"/>
    <property type="match status" value="1"/>
</dbReference>
<dbReference type="OrthoDB" id="9775208at2"/>
<evidence type="ECO:0000313" key="2">
    <source>
        <dbReference type="Proteomes" id="UP000320176"/>
    </source>
</evidence>
<dbReference type="Pfam" id="PF13692">
    <property type="entry name" value="Glyco_trans_1_4"/>
    <property type="match status" value="1"/>
</dbReference>
<reference evidence="1 2" key="1">
    <citation type="submission" date="2019-02" db="EMBL/GenBank/DDBJ databases">
        <title>Deep-cultivation of Planctomycetes and their phenomic and genomic characterization uncovers novel biology.</title>
        <authorList>
            <person name="Wiegand S."/>
            <person name="Jogler M."/>
            <person name="Boedeker C."/>
            <person name="Pinto D."/>
            <person name="Vollmers J."/>
            <person name="Rivas-Marin E."/>
            <person name="Kohn T."/>
            <person name="Peeters S.H."/>
            <person name="Heuer A."/>
            <person name="Rast P."/>
            <person name="Oberbeckmann S."/>
            <person name="Bunk B."/>
            <person name="Jeske O."/>
            <person name="Meyerdierks A."/>
            <person name="Storesund J.E."/>
            <person name="Kallscheuer N."/>
            <person name="Luecker S."/>
            <person name="Lage O.M."/>
            <person name="Pohl T."/>
            <person name="Merkel B.J."/>
            <person name="Hornburger P."/>
            <person name="Mueller R.-W."/>
            <person name="Bruemmer F."/>
            <person name="Labrenz M."/>
            <person name="Spormann A.M."/>
            <person name="Op Den Camp H."/>
            <person name="Overmann J."/>
            <person name="Amann R."/>
            <person name="Jetten M.S.M."/>
            <person name="Mascher T."/>
            <person name="Medema M.H."/>
            <person name="Devos D.P."/>
            <person name="Kaster A.-K."/>
            <person name="Ovreas L."/>
            <person name="Rohde M."/>
            <person name="Galperin M.Y."/>
            <person name="Jogler C."/>
        </authorList>
    </citation>
    <scope>NUCLEOTIDE SEQUENCE [LARGE SCALE GENOMIC DNA]</scope>
    <source>
        <strain evidence="1 2">Pla52n</strain>
    </source>
</reference>
<accession>A0A5C6A1C7</accession>
<comment type="caution">
    <text evidence="1">The sequence shown here is derived from an EMBL/GenBank/DDBJ whole genome shotgun (WGS) entry which is preliminary data.</text>
</comment>
<dbReference type="PANTHER" id="PTHR45947:SF3">
    <property type="entry name" value="SULFOQUINOVOSYL TRANSFERASE SQD2"/>
    <property type="match status" value="1"/>
</dbReference>
<organism evidence="1 2">
    <name type="scientific">Stieleria varia</name>
    <dbReference type="NCBI Taxonomy" id="2528005"/>
    <lineage>
        <taxon>Bacteria</taxon>
        <taxon>Pseudomonadati</taxon>
        <taxon>Planctomycetota</taxon>
        <taxon>Planctomycetia</taxon>
        <taxon>Pirellulales</taxon>
        <taxon>Pirellulaceae</taxon>
        <taxon>Stieleria</taxon>
    </lineage>
</organism>
<dbReference type="PANTHER" id="PTHR45947">
    <property type="entry name" value="SULFOQUINOVOSYL TRANSFERASE SQD2"/>
    <property type="match status" value="1"/>
</dbReference>
<protein>
    <submittedName>
        <fullName evidence="1">Glycosyl transferases group 1</fullName>
    </submittedName>
</protein>
<dbReference type="EMBL" id="SJPN01000009">
    <property type="protein sequence ID" value="TWT93185.1"/>
    <property type="molecule type" value="Genomic_DNA"/>
</dbReference>
<dbReference type="InterPro" id="IPR050194">
    <property type="entry name" value="Glycosyltransferase_grp1"/>
</dbReference>
<proteinExistence type="predicted"/>
<dbReference type="Gene3D" id="3.40.50.2000">
    <property type="entry name" value="Glycogen Phosphorylase B"/>
    <property type="match status" value="1"/>
</dbReference>
<gene>
    <name evidence="1" type="ORF">Pla52n_58420</name>
</gene>
<dbReference type="AlphaFoldDB" id="A0A5C6A1C7"/>
<keyword evidence="2" id="KW-1185">Reference proteome</keyword>
<keyword evidence="1" id="KW-0808">Transferase</keyword>
<sequence length="437" mass="48392">MPDLSENETIDHLAERHPARVAPQRSVAIVAWQALPAVFPNLGRGIGGMETAAWTFAKGLTGIGQWSAAIIVRADVKLPADTVDGVRLHASVERWESVRRDVAQCIDLHPFRWKRFRPSLLWKLPALLLTRPFRSRDPELMRPDPRLTSFSTDVWVAMGVGKESAGVIATAHSQNRPCVLMIRCGADLDERYIADEISFSDYGERSDVCRFAIEQADVIVCQSNIQVEKLKRVFGRDGHLIRNPIDLNVWQRPANDRLRRGVIWVGRYDDFHKRIPLAIEIARRCPEIPFTFIANRGDADIESSTRAACPPNVTLIDYVRANEMHQRFASALAFLSTSDHRVEGFPNVLLQAAASGTPIVSLNDFDGFLEASAAGFPCESSLEHATQTLADVVAGKLTIDHEAVDAYLQTYHSTPAVITKLSGLLSTLLAARVTNGS</sequence>
<dbReference type="Proteomes" id="UP000320176">
    <property type="component" value="Unassembled WGS sequence"/>
</dbReference>